<dbReference type="Proteomes" id="UP000243459">
    <property type="component" value="Chromosome 3"/>
</dbReference>
<accession>A0A5P1FDE6</accession>
<dbReference type="EMBL" id="CM007383">
    <property type="protein sequence ID" value="ONK74899.1"/>
    <property type="molecule type" value="Genomic_DNA"/>
</dbReference>
<proteinExistence type="predicted"/>
<feature type="signal peptide" evidence="1">
    <location>
        <begin position="1"/>
        <end position="20"/>
    </location>
</feature>
<keyword evidence="3" id="KW-1185">Reference proteome</keyword>
<organism evidence="2 3">
    <name type="scientific">Asparagus officinalis</name>
    <name type="common">Garden asparagus</name>
    <dbReference type="NCBI Taxonomy" id="4686"/>
    <lineage>
        <taxon>Eukaryota</taxon>
        <taxon>Viridiplantae</taxon>
        <taxon>Streptophyta</taxon>
        <taxon>Embryophyta</taxon>
        <taxon>Tracheophyta</taxon>
        <taxon>Spermatophyta</taxon>
        <taxon>Magnoliopsida</taxon>
        <taxon>Liliopsida</taxon>
        <taxon>Asparagales</taxon>
        <taxon>Asparagaceae</taxon>
        <taxon>Asparagoideae</taxon>
        <taxon>Asparagus</taxon>
    </lineage>
</organism>
<evidence type="ECO:0000256" key="1">
    <source>
        <dbReference type="SAM" id="SignalP"/>
    </source>
</evidence>
<feature type="chain" id="PRO_5024436102" evidence="1">
    <location>
        <begin position="21"/>
        <end position="195"/>
    </location>
</feature>
<protein>
    <submittedName>
        <fullName evidence="2">Uncharacterized protein</fullName>
    </submittedName>
</protein>
<evidence type="ECO:0000313" key="2">
    <source>
        <dbReference type="EMBL" id="ONK74899.1"/>
    </source>
</evidence>
<reference evidence="3" key="1">
    <citation type="journal article" date="2017" name="Nat. Commun.">
        <title>The asparagus genome sheds light on the origin and evolution of a young Y chromosome.</title>
        <authorList>
            <person name="Harkess A."/>
            <person name="Zhou J."/>
            <person name="Xu C."/>
            <person name="Bowers J.E."/>
            <person name="Van der Hulst R."/>
            <person name="Ayyampalayam S."/>
            <person name="Mercati F."/>
            <person name="Riccardi P."/>
            <person name="McKain M.R."/>
            <person name="Kakrana A."/>
            <person name="Tang H."/>
            <person name="Ray J."/>
            <person name="Groenendijk J."/>
            <person name="Arikit S."/>
            <person name="Mathioni S.M."/>
            <person name="Nakano M."/>
            <person name="Shan H."/>
            <person name="Telgmann-Rauber A."/>
            <person name="Kanno A."/>
            <person name="Yue Z."/>
            <person name="Chen H."/>
            <person name="Li W."/>
            <person name="Chen Y."/>
            <person name="Xu X."/>
            <person name="Zhang Y."/>
            <person name="Luo S."/>
            <person name="Chen H."/>
            <person name="Gao J."/>
            <person name="Mao Z."/>
            <person name="Pires J.C."/>
            <person name="Luo M."/>
            <person name="Kudrna D."/>
            <person name="Wing R.A."/>
            <person name="Meyers B.C."/>
            <person name="Yi K."/>
            <person name="Kong H."/>
            <person name="Lavrijsen P."/>
            <person name="Sunseri F."/>
            <person name="Falavigna A."/>
            <person name="Ye Y."/>
            <person name="Leebens-Mack J.H."/>
            <person name="Chen G."/>
        </authorList>
    </citation>
    <scope>NUCLEOTIDE SEQUENCE [LARGE SCALE GENOMIC DNA]</scope>
    <source>
        <strain evidence="3">cv. DH0086</strain>
    </source>
</reference>
<sequence>MAKYYLVALMLVLTLAQSHARHEPNHARAHTSTHKLSNNDANNAAGLNDQKNVVFGGVGGYAGSRAGWPRLVRSSRRRGCRCLVLSAGCWNFLLVGPRGFGAALVESAACGVAVVVGAVGGGLLVALEVWQLARLGGGGGVLVALEPVGGLGGAGGLGGFGGGIWRPGVSGVELGCWRPGCFLEDVNARVHGSTY</sequence>
<evidence type="ECO:0000313" key="3">
    <source>
        <dbReference type="Proteomes" id="UP000243459"/>
    </source>
</evidence>
<gene>
    <name evidence="2" type="ORF">A4U43_C03F11260</name>
</gene>
<dbReference type="Gramene" id="ONK74899">
    <property type="protein sequence ID" value="ONK74899"/>
    <property type="gene ID" value="A4U43_C03F11260"/>
</dbReference>
<dbReference type="AlphaFoldDB" id="A0A5P1FDE6"/>
<name>A0A5P1FDE6_ASPOF</name>
<keyword evidence="1" id="KW-0732">Signal</keyword>